<evidence type="ECO:0000256" key="2">
    <source>
        <dbReference type="ARBA" id="ARBA00005300"/>
    </source>
</evidence>
<evidence type="ECO:0000313" key="13">
    <source>
        <dbReference type="Proteomes" id="UP000030533"/>
    </source>
</evidence>
<dbReference type="GO" id="GO:0005737">
    <property type="term" value="C:cytoplasm"/>
    <property type="evidence" value="ECO:0007669"/>
    <property type="project" value="UniProtKB-SubCell"/>
</dbReference>
<evidence type="ECO:0000256" key="7">
    <source>
        <dbReference type="ARBA" id="ARBA00022759"/>
    </source>
</evidence>
<dbReference type="Proteomes" id="UP000030533">
    <property type="component" value="Unassembled WGS sequence"/>
</dbReference>
<dbReference type="Pfam" id="PF00075">
    <property type="entry name" value="RNase_H"/>
    <property type="match status" value="1"/>
</dbReference>
<feature type="domain" description="RNase H type-1" evidence="11">
    <location>
        <begin position="4"/>
        <end position="148"/>
    </location>
</feature>
<gene>
    <name evidence="10" type="primary">rnhA</name>
    <name evidence="12" type="ORF">EU98_1028</name>
</gene>
<dbReference type="AlphaFoldDB" id="A0A0A2AK54"/>
<dbReference type="CDD" id="cd09278">
    <property type="entry name" value="RNase_HI_prokaryote_like"/>
    <property type="match status" value="1"/>
</dbReference>
<proteinExistence type="inferred from homology"/>
<comment type="subcellular location">
    <subcellularLocation>
        <location evidence="10">Cytoplasm</location>
    </subcellularLocation>
</comment>
<dbReference type="GO" id="GO:0043137">
    <property type="term" value="P:DNA replication, removal of RNA primer"/>
    <property type="evidence" value="ECO:0007669"/>
    <property type="project" value="TreeGrafter"/>
</dbReference>
<evidence type="ECO:0000313" key="12">
    <source>
        <dbReference type="EMBL" id="KGG01187.1"/>
    </source>
</evidence>
<keyword evidence="8 10" id="KW-0378">Hydrolase</keyword>
<comment type="caution">
    <text evidence="12">The sequence shown here is derived from an EMBL/GenBank/DDBJ whole genome shotgun (WGS) entry which is preliminary data.</text>
</comment>
<dbReference type="EMBL" id="JNAO01000010">
    <property type="protein sequence ID" value="KGG01187.1"/>
    <property type="molecule type" value="Genomic_DNA"/>
</dbReference>
<dbReference type="Gene3D" id="3.30.420.10">
    <property type="entry name" value="Ribonuclease H-like superfamily/Ribonuclease H"/>
    <property type="match status" value="1"/>
</dbReference>
<evidence type="ECO:0000256" key="9">
    <source>
        <dbReference type="ARBA" id="ARBA00022842"/>
    </source>
</evidence>
<keyword evidence="9 10" id="KW-0460">Magnesium</keyword>
<organism evidence="12 13">
    <name type="scientific">Prochlorococcus marinus str. MIT 9314</name>
    <dbReference type="NCBI Taxonomy" id="167548"/>
    <lineage>
        <taxon>Bacteria</taxon>
        <taxon>Bacillati</taxon>
        <taxon>Cyanobacteriota</taxon>
        <taxon>Cyanophyceae</taxon>
        <taxon>Synechococcales</taxon>
        <taxon>Prochlorococcaceae</taxon>
        <taxon>Prochlorococcus</taxon>
    </lineage>
</organism>
<dbReference type="PANTHER" id="PTHR10642:SF26">
    <property type="entry name" value="RIBONUCLEASE H1"/>
    <property type="match status" value="1"/>
</dbReference>
<dbReference type="EC" id="3.1.26.4" evidence="4 10"/>
<evidence type="ECO:0000256" key="4">
    <source>
        <dbReference type="ARBA" id="ARBA00012180"/>
    </source>
</evidence>
<evidence type="ECO:0000256" key="3">
    <source>
        <dbReference type="ARBA" id="ARBA00011245"/>
    </source>
</evidence>
<dbReference type="RefSeq" id="WP_032515797.1">
    <property type="nucleotide sequence ID" value="NZ_JNAO01000010.1"/>
</dbReference>
<feature type="binding site" evidence="10">
    <location>
        <position position="140"/>
    </location>
    <ligand>
        <name>Mg(2+)</name>
        <dbReference type="ChEBI" id="CHEBI:18420"/>
        <label>2</label>
    </ligand>
</feature>
<comment type="catalytic activity">
    <reaction evidence="1 10">
        <text>Endonucleolytic cleavage to 5'-phosphomonoester.</text>
        <dbReference type="EC" id="3.1.26.4"/>
    </reaction>
</comment>
<feature type="binding site" evidence="10">
    <location>
        <position position="13"/>
    </location>
    <ligand>
        <name>Mg(2+)</name>
        <dbReference type="ChEBI" id="CHEBI:18420"/>
        <label>1</label>
    </ligand>
</feature>
<keyword evidence="5 10" id="KW-0540">Nuclease</keyword>
<keyword evidence="7 10" id="KW-0255">Endonuclease</keyword>
<dbReference type="InterPro" id="IPR002156">
    <property type="entry name" value="RNaseH_domain"/>
</dbReference>
<accession>A0A0A2AK54</accession>
<dbReference type="GO" id="GO:0004523">
    <property type="term" value="F:RNA-DNA hybrid ribonuclease activity"/>
    <property type="evidence" value="ECO:0007669"/>
    <property type="project" value="UniProtKB-UniRule"/>
</dbReference>
<comment type="function">
    <text evidence="10">Endonuclease that specifically degrades the RNA of RNA-DNA hybrids.</text>
</comment>
<evidence type="ECO:0000259" key="11">
    <source>
        <dbReference type="PROSITE" id="PS50879"/>
    </source>
</evidence>
<dbReference type="GO" id="GO:0000287">
    <property type="term" value="F:magnesium ion binding"/>
    <property type="evidence" value="ECO:0007669"/>
    <property type="project" value="UniProtKB-UniRule"/>
</dbReference>
<dbReference type="HAMAP" id="MF_00042">
    <property type="entry name" value="RNase_H"/>
    <property type="match status" value="1"/>
</dbReference>
<sequence>MNIDSIAIEAATDGACRGNPGPGGWGALIIFDDKSELEIGGSEQNTTNNRMELTAAIKTLEKLKTYKLKENFKLRTDSKYVIEGYTKWIANWKRNGWKTSSGKSVQNLDLWQKIDQLRINGLVMEYVRGHSGDKQNDRVDKIATNYSKGISLESKLKESESSADFFEKNAPSEIQELFSRNELIQKFADKKYLLSSPELSTLLGEENHLKIKLYSLFEWRNWRLIPKDKKYWIIEKKKPNFL</sequence>
<evidence type="ECO:0000256" key="5">
    <source>
        <dbReference type="ARBA" id="ARBA00022722"/>
    </source>
</evidence>
<feature type="binding site" evidence="10">
    <location>
        <position position="52"/>
    </location>
    <ligand>
        <name>Mg(2+)</name>
        <dbReference type="ChEBI" id="CHEBI:18420"/>
        <label>1</label>
    </ligand>
</feature>
<evidence type="ECO:0000256" key="1">
    <source>
        <dbReference type="ARBA" id="ARBA00000077"/>
    </source>
</evidence>
<dbReference type="STRING" id="167548.EU98_1028"/>
<dbReference type="InterPro" id="IPR022892">
    <property type="entry name" value="RNaseHI"/>
</dbReference>
<dbReference type="InterPro" id="IPR012337">
    <property type="entry name" value="RNaseH-like_sf"/>
</dbReference>
<evidence type="ECO:0000256" key="10">
    <source>
        <dbReference type="HAMAP-Rule" id="MF_00042"/>
    </source>
</evidence>
<dbReference type="eggNOG" id="COG0328">
    <property type="taxonomic scope" value="Bacteria"/>
</dbReference>
<dbReference type="InterPro" id="IPR050092">
    <property type="entry name" value="RNase_H"/>
</dbReference>
<keyword evidence="6 10" id="KW-0479">Metal-binding</keyword>
<name>A0A0A2AK54_PROMR</name>
<dbReference type="GO" id="GO:0003676">
    <property type="term" value="F:nucleic acid binding"/>
    <property type="evidence" value="ECO:0007669"/>
    <property type="project" value="InterPro"/>
</dbReference>
<dbReference type="PROSITE" id="PS50879">
    <property type="entry name" value="RNASE_H_1"/>
    <property type="match status" value="1"/>
</dbReference>
<evidence type="ECO:0000256" key="8">
    <source>
        <dbReference type="ARBA" id="ARBA00022801"/>
    </source>
</evidence>
<reference evidence="13" key="1">
    <citation type="journal article" date="2014" name="Sci. Data">
        <title>Genomes of diverse isolates of the marine cyanobacterium Prochlorococcus.</title>
        <authorList>
            <person name="Biller S."/>
            <person name="Berube P."/>
            <person name="Thompson J."/>
            <person name="Kelly L."/>
            <person name="Roggensack S."/>
            <person name="Awad L."/>
            <person name="Roache-Johnson K."/>
            <person name="Ding H."/>
            <person name="Giovannoni S.J."/>
            <person name="Moore L.R."/>
            <person name="Chisholm S.W."/>
        </authorList>
    </citation>
    <scope>NUCLEOTIDE SEQUENCE [LARGE SCALE GENOMIC DNA]</scope>
    <source>
        <strain evidence="13">MIT 9314</strain>
    </source>
</reference>
<keyword evidence="10" id="KW-0963">Cytoplasm</keyword>
<dbReference type="NCBIfam" id="NF001236">
    <property type="entry name" value="PRK00203.1"/>
    <property type="match status" value="1"/>
</dbReference>
<comment type="subunit">
    <text evidence="3 10">Monomer.</text>
</comment>
<comment type="similarity">
    <text evidence="2 10">Belongs to the RNase H family.</text>
</comment>
<evidence type="ECO:0000256" key="6">
    <source>
        <dbReference type="ARBA" id="ARBA00022723"/>
    </source>
</evidence>
<comment type="cofactor">
    <cofactor evidence="10">
        <name>Mg(2+)</name>
        <dbReference type="ChEBI" id="CHEBI:18420"/>
    </cofactor>
    <text evidence="10">Binds 1 Mg(2+) ion per subunit. May bind a second metal ion at a regulatory site, or after substrate binding.</text>
</comment>
<feature type="binding site" evidence="10">
    <location>
        <position position="77"/>
    </location>
    <ligand>
        <name>Mg(2+)</name>
        <dbReference type="ChEBI" id="CHEBI:18420"/>
        <label>1</label>
    </ligand>
</feature>
<dbReference type="PANTHER" id="PTHR10642">
    <property type="entry name" value="RIBONUCLEASE H1"/>
    <property type="match status" value="1"/>
</dbReference>
<feature type="binding site" evidence="10">
    <location>
        <position position="13"/>
    </location>
    <ligand>
        <name>Mg(2+)</name>
        <dbReference type="ChEBI" id="CHEBI:18420"/>
        <label>2</label>
    </ligand>
</feature>
<dbReference type="InterPro" id="IPR036397">
    <property type="entry name" value="RNaseH_sf"/>
</dbReference>
<protein>
    <recommendedName>
        <fullName evidence="4 10">Ribonuclease H</fullName>
        <shortName evidence="10">RNase H</shortName>
        <ecNumber evidence="4 10">3.1.26.4</ecNumber>
    </recommendedName>
</protein>
<dbReference type="SUPFAM" id="SSF53098">
    <property type="entry name" value="Ribonuclease H-like"/>
    <property type="match status" value="1"/>
</dbReference>